<dbReference type="Pfam" id="PF00169">
    <property type="entry name" value="PH"/>
    <property type="match status" value="1"/>
</dbReference>
<feature type="domain" description="PH" evidence="9">
    <location>
        <begin position="213"/>
        <end position="315"/>
    </location>
</feature>
<dbReference type="FunFam" id="3.40.50.2000:FF:000029">
    <property type="entry name" value="Sterol 3-beta-glucosyltransferase"/>
    <property type="match status" value="1"/>
</dbReference>
<evidence type="ECO:0000256" key="3">
    <source>
        <dbReference type="ARBA" id="ARBA00022676"/>
    </source>
</evidence>
<dbReference type="InterPro" id="IPR011993">
    <property type="entry name" value="PH-like_dom_sf"/>
</dbReference>
<gene>
    <name evidence="10" type="ORF">CALCODRAFT_521454</name>
</gene>
<accession>A0A165CRS1</accession>
<evidence type="ECO:0000259" key="9">
    <source>
        <dbReference type="PROSITE" id="PS50003"/>
    </source>
</evidence>
<keyword evidence="3" id="KW-0328">Glycosyltransferase</keyword>
<dbReference type="SMART" id="SM00233">
    <property type="entry name" value="PH"/>
    <property type="match status" value="1"/>
</dbReference>
<proteinExistence type="inferred from homology"/>
<feature type="compositionally biased region" description="Basic and acidic residues" evidence="8">
    <location>
        <begin position="26"/>
        <end position="44"/>
    </location>
</feature>
<evidence type="ECO:0000256" key="7">
    <source>
        <dbReference type="ARBA" id="ARBA00049453"/>
    </source>
</evidence>
<dbReference type="InterPro" id="IPR002213">
    <property type="entry name" value="UDP_glucos_trans"/>
</dbReference>
<evidence type="ECO:0000313" key="10">
    <source>
        <dbReference type="EMBL" id="KZT51272.1"/>
    </source>
</evidence>
<dbReference type="SUPFAM" id="SSF50729">
    <property type="entry name" value="PH domain-like"/>
    <property type="match status" value="1"/>
</dbReference>
<feature type="region of interest" description="Disordered" evidence="8">
    <location>
        <begin position="1058"/>
        <end position="1079"/>
    </location>
</feature>
<dbReference type="PANTHER" id="PTHR48050">
    <property type="entry name" value="STEROL 3-BETA-GLUCOSYLTRANSFERASE"/>
    <property type="match status" value="1"/>
</dbReference>
<comment type="similarity">
    <text evidence="1">Belongs to the glycosyltransferase 28 family.</text>
</comment>
<dbReference type="InterPro" id="IPR010610">
    <property type="entry name" value="EryCIII-like_C"/>
</dbReference>
<reference evidence="10 11" key="1">
    <citation type="journal article" date="2016" name="Mol. Biol. Evol.">
        <title>Comparative Genomics of Early-Diverging Mushroom-Forming Fungi Provides Insights into the Origins of Lignocellulose Decay Capabilities.</title>
        <authorList>
            <person name="Nagy L.G."/>
            <person name="Riley R."/>
            <person name="Tritt A."/>
            <person name="Adam C."/>
            <person name="Daum C."/>
            <person name="Floudas D."/>
            <person name="Sun H."/>
            <person name="Yadav J.S."/>
            <person name="Pangilinan J."/>
            <person name="Larsson K.H."/>
            <person name="Matsuura K."/>
            <person name="Barry K."/>
            <person name="Labutti K."/>
            <person name="Kuo R."/>
            <person name="Ohm R.A."/>
            <person name="Bhattacharya S.S."/>
            <person name="Shirouzu T."/>
            <person name="Yoshinaga Y."/>
            <person name="Martin F.M."/>
            <person name="Grigoriev I.V."/>
            <person name="Hibbett D.S."/>
        </authorList>
    </citation>
    <scope>NUCLEOTIDE SEQUENCE [LARGE SCALE GENOMIC DNA]</scope>
    <source>
        <strain evidence="10 11">HHB12733</strain>
    </source>
</reference>
<dbReference type="GO" id="GO:0005975">
    <property type="term" value="P:carbohydrate metabolic process"/>
    <property type="evidence" value="ECO:0007669"/>
    <property type="project" value="InterPro"/>
</dbReference>
<dbReference type="EMBL" id="KV424116">
    <property type="protein sequence ID" value="KZT51272.1"/>
    <property type="molecule type" value="Genomic_DNA"/>
</dbReference>
<feature type="region of interest" description="Disordered" evidence="8">
    <location>
        <begin position="1"/>
        <end position="89"/>
    </location>
</feature>
<organism evidence="10 11">
    <name type="scientific">Calocera cornea HHB12733</name>
    <dbReference type="NCBI Taxonomy" id="1353952"/>
    <lineage>
        <taxon>Eukaryota</taxon>
        <taxon>Fungi</taxon>
        <taxon>Dikarya</taxon>
        <taxon>Basidiomycota</taxon>
        <taxon>Agaricomycotina</taxon>
        <taxon>Dacrymycetes</taxon>
        <taxon>Dacrymycetales</taxon>
        <taxon>Dacrymycetaceae</taxon>
        <taxon>Calocera</taxon>
    </lineage>
</organism>
<dbReference type="SUPFAM" id="SSF53756">
    <property type="entry name" value="UDP-Glycosyltransferase/glycogen phosphorylase"/>
    <property type="match status" value="1"/>
</dbReference>
<dbReference type="EC" id="2.4.1.173" evidence="2"/>
<evidence type="ECO:0000256" key="1">
    <source>
        <dbReference type="ARBA" id="ARBA00006962"/>
    </source>
</evidence>
<dbReference type="InterPro" id="IPR050426">
    <property type="entry name" value="Glycosyltransferase_28"/>
</dbReference>
<comment type="catalytic activity">
    <reaction evidence="6">
        <text>ergosterol + UDP-alpha-D-glucose = ergosteryl 3-beta-D-glucoside + UDP + H(+)</text>
        <dbReference type="Rhea" id="RHEA:61836"/>
        <dbReference type="ChEBI" id="CHEBI:15378"/>
        <dbReference type="ChEBI" id="CHEBI:16933"/>
        <dbReference type="ChEBI" id="CHEBI:52973"/>
        <dbReference type="ChEBI" id="CHEBI:58223"/>
        <dbReference type="ChEBI" id="CHEBI:58885"/>
    </reaction>
    <physiologicalReaction direction="left-to-right" evidence="6">
        <dbReference type="Rhea" id="RHEA:61837"/>
    </physiologicalReaction>
</comment>
<dbReference type="Gene3D" id="3.40.50.2000">
    <property type="entry name" value="Glycogen Phosphorylase B"/>
    <property type="match status" value="2"/>
</dbReference>
<dbReference type="AlphaFoldDB" id="A0A165CRS1"/>
<dbReference type="PANTHER" id="PTHR48050:SF26">
    <property type="entry name" value="STEROL 3-BETA-GLUCOSYLTRANSFERASE"/>
    <property type="match status" value="1"/>
</dbReference>
<dbReference type="InterPro" id="IPR004276">
    <property type="entry name" value="GlycoTrans_28_N"/>
</dbReference>
<dbReference type="Pfam" id="PF03033">
    <property type="entry name" value="Glyco_transf_28"/>
    <property type="match status" value="1"/>
</dbReference>
<protein>
    <recommendedName>
        <fullName evidence="2">sterol 3beta-glucosyltransferase</fullName>
        <ecNumber evidence="2">2.4.1.173</ecNumber>
    </recommendedName>
    <alternativeName>
        <fullName evidence="5">Autophagy-related protein 26</fullName>
    </alternativeName>
</protein>
<dbReference type="GO" id="GO:0016906">
    <property type="term" value="F:sterol 3-beta-glucosyltransferase activity"/>
    <property type="evidence" value="ECO:0007669"/>
    <property type="project" value="UniProtKB-EC"/>
</dbReference>
<feature type="compositionally biased region" description="Basic and acidic residues" evidence="8">
    <location>
        <begin position="7"/>
        <end position="19"/>
    </location>
</feature>
<evidence type="ECO:0000256" key="2">
    <source>
        <dbReference type="ARBA" id="ARBA00012650"/>
    </source>
</evidence>
<dbReference type="GO" id="GO:0016125">
    <property type="term" value="P:sterol metabolic process"/>
    <property type="evidence" value="ECO:0007669"/>
    <property type="project" value="TreeGrafter"/>
</dbReference>
<name>A0A165CRS1_9BASI</name>
<evidence type="ECO:0000256" key="5">
    <source>
        <dbReference type="ARBA" id="ARBA00029843"/>
    </source>
</evidence>
<dbReference type="PROSITE" id="PS50003">
    <property type="entry name" value="PH_DOMAIN"/>
    <property type="match status" value="1"/>
</dbReference>
<keyword evidence="11" id="KW-1185">Reference proteome</keyword>
<comment type="catalytic activity">
    <reaction evidence="7">
        <text>a sterol + UDP-alpha-D-glucose = a sterol 3-beta-D-glucoside + UDP + H(+)</text>
        <dbReference type="Rhea" id="RHEA:22724"/>
        <dbReference type="ChEBI" id="CHEBI:15378"/>
        <dbReference type="ChEBI" id="CHEBI:15889"/>
        <dbReference type="ChEBI" id="CHEBI:37424"/>
        <dbReference type="ChEBI" id="CHEBI:58223"/>
        <dbReference type="ChEBI" id="CHEBI:58885"/>
        <dbReference type="EC" id="2.4.1.173"/>
    </reaction>
    <physiologicalReaction direction="left-to-right" evidence="7">
        <dbReference type="Rhea" id="RHEA:22725"/>
    </physiologicalReaction>
</comment>
<dbReference type="STRING" id="1353952.A0A165CRS1"/>
<dbReference type="Proteomes" id="UP000076842">
    <property type="component" value="Unassembled WGS sequence"/>
</dbReference>
<evidence type="ECO:0000256" key="8">
    <source>
        <dbReference type="SAM" id="MobiDB-lite"/>
    </source>
</evidence>
<evidence type="ECO:0000256" key="4">
    <source>
        <dbReference type="ARBA" id="ARBA00022679"/>
    </source>
</evidence>
<dbReference type="Gene3D" id="2.30.29.30">
    <property type="entry name" value="Pleckstrin-homology domain (PH domain)/Phosphotyrosine-binding domain (PTB)"/>
    <property type="match status" value="2"/>
</dbReference>
<dbReference type="InterPro" id="IPR001849">
    <property type="entry name" value="PH_domain"/>
</dbReference>
<evidence type="ECO:0000313" key="11">
    <source>
        <dbReference type="Proteomes" id="UP000076842"/>
    </source>
</evidence>
<keyword evidence="4 10" id="KW-0808">Transferase</keyword>
<evidence type="ECO:0000256" key="6">
    <source>
        <dbReference type="ARBA" id="ARBA00047886"/>
    </source>
</evidence>
<dbReference type="InParanoid" id="A0A165CRS1"/>
<dbReference type="CDD" id="cd03784">
    <property type="entry name" value="GT1_Gtf-like"/>
    <property type="match status" value="1"/>
</dbReference>
<sequence length="1079" mass="121586">MPNDDDLGPRRQSDNERHAPSTSSAHAEEKKPPSSSRSSEERPPDSALTSAGAEPLFRLLEAAAREPAGPVPPIHVETDEGDEQEAPSLRERRFELDQMAHNQIAGGKGGLDGPDADERRTHIRVPSEFLPSEESEEEASVYDLAEEDKIALIKDDFGQLDSEGQPEKLVAETDSGIISGGALILGVLRLTSYRVAFHASLPPAVTRKSAIDTVLHAGALKVGRRRNLLRPRTAWCELTPDMLTTYPNSTEEGRVRPLRSDKLSSIEAVNSPKSREPNVFSIVFRTHGGHFTAYFEVGTEEGALAWVREIRSALLLFRHRQKLHVEPGQSPDLKLSIPLSRIRSIDSQSREPLAYILTLDLIQDHTNTTIPEPIIHRVQQTTKRKHDLEEANIIIQFGLVGEEDSFPEELKQAWRTRCQQTYGLEQIVLRGSGFDEEEVEETMKTNAKGDPNTIHALRRRFGVIEGDVFYQHCIRRSKMWPSYGLIVITDHFLCFWSRSVFSKDIQLRFPLHNVENAHVEKSQGPGWYGLVITVTGHDELHFEFRKMAWRDNFLWRLQEATETARRQTRVEQIQQEETDAVEPSPLARIQPGADKYEHAFAPSAISRLPKPINMPETLRYTIRPRHFVCLSIGSRGDVQPYIALAKGLIKEGHSVTIVTHEEYKEWIENWGVQHRTAGGDAAALMKLSVEHRMFSPQFFKETLTKFREWLDELLIQSWEGCKDADVLIESPSAMGGIHIAEALEIPYFRAFTMPWTRTKQYPHAFLNPPLEISGPMNYYTYVLFDNIFWKATSRQINRWRKTYLDLNATDVRGLAQTKVPFLYNFSPSVVPKPLDWDESVIITGYWFLDDADPDWEPTEDLSSFLKSAKEDGKPLVYIGFGSIVVPDPAAMTSSIVKAVQKADVRAILSEGWAARLIESKSTEAAVPLPPEIYKVDKIPHDWLFPRIDVAVHHGGAGTTGASLRSGIPTLIKPWFGDQFFWASRVQKLGAGLRINSLKSDALAEALVKATTDRVMKEKASQVGEKIRAEHGVDRAIDAIYTYLPRAAHDRTKLSKHTKVLNPENDHEHPAQTVVNEAAG</sequence>
<dbReference type="Pfam" id="PF06722">
    <property type="entry name" value="EryCIII-like_C"/>
    <property type="match status" value="1"/>
</dbReference>
<dbReference type="OrthoDB" id="10261837at2759"/>
<dbReference type="FunFam" id="3.40.50.2000:FF:000009">
    <property type="entry name" value="Sterol 3-beta-glucosyltransferase UGT80A2"/>
    <property type="match status" value="1"/>
</dbReference>